<dbReference type="EMBL" id="JBHSIZ010000002">
    <property type="protein sequence ID" value="MFC4954848.1"/>
    <property type="molecule type" value="Genomic_DNA"/>
</dbReference>
<dbReference type="RefSeq" id="WP_344372730.1">
    <property type="nucleotide sequence ID" value="NZ_BAAASQ010000005.1"/>
</dbReference>
<gene>
    <name evidence="1" type="ORF">ACFPFX_00860</name>
</gene>
<organism evidence="1 2">
    <name type="scientific">Streptomyces mauvecolor</name>
    <dbReference type="NCBI Taxonomy" id="58345"/>
    <lineage>
        <taxon>Bacteria</taxon>
        <taxon>Bacillati</taxon>
        <taxon>Actinomycetota</taxon>
        <taxon>Actinomycetes</taxon>
        <taxon>Kitasatosporales</taxon>
        <taxon>Streptomycetaceae</taxon>
        <taxon>Streptomyces</taxon>
    </lineage>
</organism>
<proteinExistence type="predicted"/>
<accession>A0ABV9UEF7</accession>
<reference evidence="2" key="1">
    <citation type="journal article" date="2019" name="Int. J. Syst. Evol. Microbiol.">
        <title>The Global Catalogue of Microorganisms (GCM) 10K type strain sequencing project: providing services to taxonomists for standard genome sequencing and annotation.</title>
        <authorList>
            <consortium name="The Broad Institute Genomics Platform"/>
            <consortium name="The Broad Institute Genome Sequencing Center for Infectious Disease"/>
            <person name="Wu L."/>
            <person name="Ma J."/>
        </authorList>
    </citation>
    <scope>NUCLEOTIDE SEQUENCE [LARGE SCALE GENOMIC DNA]</scope>
    <source>
        <strain evidence="2">CCM 7224</strain>
    </source>
</reference>
<name>A0ABV9UEF7_9ACTN</name>
<evidence type="ECO:0000313" key="1">
    <source>
        <dbReference type="EMBL" id="MFC4954848.1"/>
    </source>
</evidence>
<dbReference type="Proteomes" id="UP001595834">
    <property type="component" value="Unassembled WGS sequence"/>
</dbReference>
<protein>
    <submittedName>
        <fullName evidence="1">Uncharacterized protein</fullName>
    </submittedName>
</protein>
<sequence length="76" mass="8418">MDVMQQHMIDSYRAARLGAPAPPVPGTHDVAVLRGIRDYRRFEAVLAGRLATGRLRAALARLFAPHHPRSHPPACR</sequence>
<keyword evidence="2" id="KW-1185">Reference proteome</keyword>
<comment type="caution">
    <text evidence="1">The sequence shown here is derived from an EMBL/GenBank/DDBJ whole genome shotgun (WGS) entry which is preliminary data.</text>
</comment>
<evidence type="ECO:0000313" key="2">
    <source>
        <dbReference type="Proteomes" id="UP001595834"/>
    </source>
</evidence>